<dbReference type="Pfam" id="PF00722">
    <property type="entry name" value="Glyco_hydro_16"/>
    <property type="match status" value="1"/>
</dbReference>
<proteinExistence type="inferred from homology"/>
<keyword evidence="3" id="KW-0378">Hydrolase</keyword>
<accession>A0ABU9AYN1</accession>
<evidence type="ECO:0000313" key="3">
    <source>
        <dbReference type="EMBL" id="MEK7951862.1"/>
    </source>
</evidence>
<sequence length="271" mass="30645">MKSIFCLLGLALSTHAADWRLIWSDEFDHAGAPDAKKWTYEKGFVRNEELQYYTADRRENARVENGSLIIEARHETFANAFFKEGSDNWITKRKEAEYTSAALITKKLKAFHYGKVEVRAKLPAGKGVWPAIWMLGDNNGGHWPVCGEIDIMEFVSHEPGVVHATIHFAKPGTGEHGQVGGDTRSETLHSEFHVYGLEWDEKSFSFLFDGKPYKTIELDVAGKGAENPFRKADAFYLMLNLAIGGAWGGEADPKVYPQKFEIDWVKAWEKK</sequence>
<dbReference type="GO" id="GO:0016787">
    <property type="term" value="F:hydrolase activity"/>
    <property type="evidence" value="ECO:0007669"/>
    <property type="project" value="UniProtKB-KW"/>
</dbReference>
<dbReference type="RefSeq" id="WP_341405619.1">
    <property type="nucleotide sequence ID" value="NZ_JBBUKT010000005.1"/>
</dbReference>
<dbReference type="PANTHER" id="PTHR10963:SF55">
    <property type="entry name" value="GLYCOSIDE HYDROLASE FAMILY 16 PROTEIN"/>
    <property type="match status" value="1"/>
</dbReference>
<protein>
    <submittedName>
        <fullName evidence="3">Glycoside hydrolase family 16 protein</fullName>
    </submittedName>
</protein>
<dbReference type="Proteomes" id="UP001371305">
    <property type="component" value="Unassembled WGS sequence"/>
</dbReference>
<dbReference type="InterPro" id="IPR013320">
    <property type="entry name" value="ConA-like_dom_sf"/>
</dbReference>
<keyword evidence="4" id="KW-1185">Reference proteome</keyword>
<name>A0ABU9AYN1_9BACT</name>
<gene>
    <name evidence="3" type="ORF">WKV53_15205</name>
</gene>
<feature type="domain" description="GH16" evidence="2">
    <location>
        <begin position="17"/>
        <end position="271"/>
    </location>
</feature>
<comment type="caution">
    <text evidence="3">The sequence shown here is derived from an EMBL/GenBank/DDBJ whole genome shotgun (WGS) entry which is preliminary data.</text>
</comment>
<dbReference type="InterPro" id="IPR050546">
    <property type="entry name" value="Glycosyl_Hydrlase_16"/>
</dbReference>
<evidence type="ECO:0000259" key="2">
    <source>
        <dbReference type="PROSITE" id="PS51762"/>
    </source>
</evidence>
<dbReference type="CDD" id="cd08023">
    <property type="entry name" value="GH16_laminarinase_like"/>
    <property type="match status" value="1"/>
</dbReference>
<dbReference type="SUPFAM" id="SSF49899">
    <property type="entry name" value="Concanavalin A-like lectins/glucanases"/>
    <property type="match status" value="1"/>
</dbReference>
<dbReference type="EMBL" id="JBBUKT010000005">
    <property type="protein sequence ID" value="MEK7951862.1"/>
    <property type="molecule type" value="Genomic_DNA"/>
</dbReference>
<dbReference type="PANTHER" id="PTHR10963">
    <property type="entry name" value="GLYCOSYL HYDROLASE-RELATED"/>
    <property type="match status" value="1"/>
</dbReference>
<evidence type="ECO:0000313" key="4">
    <source>
        <dbReference type="Proteomes" id="UP001371305"/>
    </source>
</evidence>
<organism evidence="3 4">
    <name type="scientific">Luteolibacter soli</name>
    <dbReference type="NCBI Taxonomy" id="3135280"/>
    <lineage>
        <taxon>Bacteria</taxon>
        <taxon>Pseudomonadati</taxon>
        <taxon>Verrucomicrobiota</taxon>
        <taxon>Verrucomicrobiia</taxon>
        <taxon>Verrucomicrobiales</taxon>
        <taxon>Verrucomicrobiaceae</taxon>
        <taxon>Luteolibacter</taxon>
    </lineage>
</organism>
<dbReference type="InterPro" id="IPR000757">
    <property type="entry name" value="Beta-glucanase-like"/>
</dbReference>
<reference evidence="3 4" key="1">
    <citation type="submission" date="2024-04" db="EMBL/GenBank/DDBJ databases">
        <title>Luteolibacter sp. isolated from soil.</title>
        <authorList>
            <person name="An J."/>
        </authorList>
    </citation>
    <scope>NUCLEOTIDE SEQUENCE [LARGE SCALE GENOMIC DNA]</scope>
    <source>
        <strain evidence="3 4">Y139</strain>
    </source>
</reference>
<comment type="similarity">
    <text evidence="1">Belongs to the glycosyl hydrolase 16 family.</text>
</comment>
<evidence type="ECO:0000256" key="1">
    <source>
        <dbReference type="ARBA" id="ARBA00006865"/>
    </source>
</evidence>
<dbReference type="Gene3D" id="2.60.120.200">
    <property type="match status" value="1"/>
</dbReference>
<dbReference type="PROSITE" id="PS51762">
    <property type="entry name" value="GH16_2"/>
    <property type="match status" value="1"/>
</dbReference>